<comment type="caution">
    <text evidence="2">The sequence shown here is derived from an EMBL/GenBank/DDBJ whole genome shotgun (WGS) entry which is preliminary data.</text>
</comment>
<evidence type="ECO:0000313" key="3">
    <source>
        <dbReference type="Proteomes" id="UP001596157"/>
    </source>
</evidence>
<feature type="region of interest" description="Disordered" evidence="1">
    <location>
        <begin position="1"/>
        <end position="29"/>
    </location>
</feature>
<proteinExistence type="predicted"/>
<name>A0ABW0ELK4_9PSEU</name>
<accession>A0ABW0ELK4</accession>
<organism evidence="2 3">
    <name type="scientific">Actinokineospora guangxiensis</name>
    <dbReference type="NCBI Taxonomy" id="1490288"/>
    <lineage>
        <taxon>Bacteria</taxon>
        <taxon>Bacillati</taxon>
        <taxon>Actinomycetota</taxon>
        <taxon>Actinomycetes</taxon>
        <taxon>Pseudonocardiales</taxon>
        <taxon>Pseudonocardiaceae</taxon>
        <taxon>Actinokineospora</taxon>
    </lineage>
</organism>
<evidence type="ECO:0000256" key="1">
    <source>
        <dbReference type="SAM" id="MobiDB-lite"/>
    </source>
</evidence>
<keyword evidence="3" id="KW-1185">Reference proteome</keyword>
<sequence length="59" mass="6444">MTPPAPRPRRERAPLPATRRHRRAGAAGHDITEIRARGLAPAVPGSAEIDAVEAQWRTQ</sequence>
<dbReference type="EMBL" id="JBHSKF010000006">
    <property type="protein sequence ID" value="MFC5288279.1"/>
    <property type="molecule type" value="Genomic_DNA"/>
</dbReference>
<protein>
    <submittedName>
        <fullName evidence="2">Uncharacterized protein</fullName>
    </submittedName>
</protein>
<gene>
    <name evidence="2" type="ORF">ACFPM7_14560</name>
</gene>
<reference evidence="3" key="1">
    <citation type="journal article" date="2019" name="Int. J. Syst. Evol. Microbiol.">
        <title>The Global Catalogue of Microorganisms (GCM) 10K type strain sequencing project: providing services to taxonomists for standard genome sequencing and annotation.</title>
        <authorList>
            <consortium name="The Broad Institute Genomics Platform"/>
            <consortium name="The Broad Institute Genome Sequencing Center for Infectious Disease"/>
            <person name="Wu L."/>
            <person name="Ma J."/>
        </authorList>
    </citation>
    <scope>NUCLEOTIDE SEQUENCE [LARGE SCALE GENOMIC DNA]</scope>
    <source>
        <strain evidence="3">CCUG 59778</strain>
    </source>
</reference>
<dbReference type="Proteomes" id="UP001596157">
    <property type="component" value="Unassembled WGS sequence"/>
</dbReference>
<evidence type="ECO:0000313" key="2">
    <source>
        <dbReference type="EMBL" id="MFC5288279.1"/>
    </source>
</evidence>
<dbReference type="RefSeq" id="WP_378248096.1">
    <property type="nucleotide sequence ID" value="NZ_JBHSKF010000006.1"/>
</dbReference>